<dbReference type="GO" id="GO:0006164">
    <property type="term" value="P:purine nucleotide biosynthetic process"/>
    <property type="evidence" value="ECO:0007669"/>
    <property type="project" value="TreeGrafter"/>
</dbReference>
<dbReference type="InterPro" id="IPR005946">
    <property type="entry name" value="Rib-P_diPkinase"/>
</dbReference>
<keyword evidence="5" id="KW-0547">Nucleotide-binding</keyword>
<dbReference type="InterPro" id="IPR029057">
    <property type="entry name" value="PRTase-like"/>
</dbReference>
<evidence type="ECO:0000256" key="7">
    <source>
        <dbReference type="ARBA" id="ARBA00022840"/>
    </source>
</evidence>
<evidence type="ECO:0000256" key="8">
    <source>
        <dbReference type="ARBA" id="ARBA00022842"/>
    </source>
</evidence>
<keyword evidence="4" id="KW-0545">Nucleotide biosynthesis</keyword>
<keyword evidence="2" id="KW-0808">Transferase</keyword>
<reference evidence="11 12" key="1">
    <citation type="journal article" date="2015" name="Nature">
        <title>rRNA introns, odd ribosomes, and small enigmatic genomes across a large radiation of phyla.</title>
        <authorList>
            <person name="Brown C.T."/>
            <person name="Hug L.A."/>
            <person name="Thomas B.C."/>
            <person name="Sharon I."/>
            <person name="Castelle C.J."/>
            <person name="Singh A."/>
            <person name="Wilkins M.J."/>
            <person name="Williams K.H."/>
            <person name="Banfield J.F."/>
        </authorList>
    </citation>
    <scope>NUCLEOTIDE SEQUENCE [LARGE SCALE GENOMIC DNA]</scope>
</reference>
<evidence type="ECO:0000313" key="11">
    <source>
        <dbReference type="EMBL" id="KKS81232.1"/>
    </source>
</evidence>
<dbReference type="CDD" id="cd06223">
    <property type="entry name" value="PRTases_typeI"/>
    <property type="match status" value="1"/>
</dbReference>
<keyword evidence="6 11" id="KW-0418">Kinase</keyword>
<evidence type="ECO:0000256" key="1">
    <source>
        <dbReference type="ARBA" id="ARBA00013247"/>
    </source>
</evidence>
<dbReference type="EMBL" id="LCFA01000025">
    <property type="protein sequence ID" value="KKS81232.1"/>
    <property type="molecule type" value="Genomic_DNA"/>
</dbReference>
<dbReference type="GO" id="GO:0016301">
    <property type="term" value="F:kinase activity"/>
    <property type="evidence" value="ECO:0007669"/>
    <property type="project" value="UniProtKB-KW"/>
</dbReference>
<keyword evidence="8" id="KW-0460">Magnesium</keyword>
<evidence type="ECO:0000256" key="4">
    <source>
        <dbReference type="ARBA" id="ARBA00022727"/>
    </source>
</evidence>
<dbReference type="InterPro" id="IPR029099">
    <property type="entry name" value="Pribosyltran_N"/>
</dbReference>
<dbReference type="InterPro" id="IPR000836">
    <property type="entry name" value="PRTase_dom"/>
</dbReference>
<evidence type="ECO:0000259" key="10">
    <source>
        <dbReference type="Pfam" id="PF13793"/>
    </source>
</evidence>
<keyword evidence="3" id="KW-0479">Metal-binding</keyword>
<keyword evidence="7" id="KW-0067">ATP-binding</keyword>
<evidence type="ECO:0000256" key="9">
    <source>
        <dbReference type="ARBA" id="ARBA00049535"/>
    </source>
</evidence>
<dbReference type="PATRIC" id="fig|1619011.3.peg.710"/>
<dbReference type="Proteomes" id="UP000034810">
    <property type="component" value="Unassembled WGS sequence"/>
</dbReference>
<proteinExistence type="predicted"/>
<protein>
    <recommendedName>
        <fullName evidence="1">ribose-phosphate diphosphokinase</fullName>
        <ecNumber evidence="1">2.7.6.1</ecNumber>
    </recommendedName>
</protein>
<dbReference type="GO" id="GO:0002189">
    <property type="term" value="C:ribose phosphate diphosphokinase complex"/>
    <property type="evidence" value="ECO:0007669"/>
    <property type="project" value="TreeGrafter"/>
</dbReference>
<dbReference type="SMART" id="SM01400">
    <property type="entry name" value="Pribosyltran_N"/>
    <property type="match status" value="1"/>
</dbReference>
<dbReference type="FunFam" id="3.40.50.2020:FF:000007">
    <property type="entry name" value="Ribose-phosphate pyrophosphokinase"/>
    <property type="match status" value="1"/>
</dbReference>
<dbReference type="Pfam" id="PF13793">
    <property type="entry name" value="Pribosyltran_N"/>
    <property type="match status" value="1"/>
</dbReference>
<gene>
    <name evidence="11" type="ORF">UV58_C0025G0009</name>
</gene>
<accession>A0A0G1C6Q0</accession>
<sequence>MDTTVVIADTNIYNLPFPFLPVTITRFADGEIRPFIEGEVAGKNIIYIASMYPVPSDIILEWLLTIDAMKRKGAQSITAVVPYMPYIRQSKVHRAGESASAEVVSRILSTSGVDKIITFDLHNDSAVSFFTVPVIHLSALSLLPSLVSVDPSTIVVSPDQGSASRAKRASELLHVPLVTMAKQRSLAQGDVVEELKLEGDVSGKTAIIVDDIISTGTTVIKAAKLLKDKGCTKLIVFAIHAVFAGDAKLVLEQTAIDRMIVTDTIPREASDLPKGAEIISVKPLLEQALMVQ</sequence>
<evidence type="ECO:0000256" key="5">
    <source>
        <dbReference type="ARBA" id="ARBA00022741"/>
    </source>
</evidence>
<evidence type="ECO:0000256" key="6">
    <source>
        <dbReference type="ARBA" id="ARBA00022777"/>
    </source>
</evidence>
<dbReference type="EC" id="2.7.6.1" evidence="1"/>
<dbReference type="Gene3D" id="3.40.50.2020">
    <property type="match status" value="2"/>
</dbReference>
<dbReference type="GO" id="GO:0006015">
    <property type="term" value="P:5-phosphoribose 1-diphosphate biosynthetic process"/>
    <property type="evidence" value="ECO:0007669"/>
    <property type="project" value="TreeGrafter"/>
</dbReference>
<dbReference type="GO" id="GO:0004749">
    <property type="term" value="F:ribose phosphate diphosphokinase activity"/>
    <property type="evidence" value="ECO:0007669"/>
    <property type="project" value="UniProtKB-EC"/>
</dbReference>
<dbReference type="AlphaFoldDB" id="A0A0G1C6Q0"/>
<dbReference type="Pfam" id="PF14572">
    <property type="entry name" value="Pribosyl_synth"/>
    <property type="match status" value="1"/>
</dbReference>
<dbReference type="GO" id="GO:0005737">
    <property type="term" value="C:cytoplasm"/>
    <property type="evidence" value="ECO:0007669"/>
    <property type="project" value="TreeGrafter"/>
</dbReference>
<comment type="caution">
    <text evidence="11">The sequence shown here is derived from an EMBL/GenBank/DDBJ whole genome shotgun (WGS) entry which is preliminary data.</text>
</comment>
<name>A0A0G1C6Q0_9BACT</name>
<feature type="domain" description="Ribose-phosphate pyrophosphokinase N-terminal" evidence="10">
    <location>
        <begin position="15"/>
        <end position="112"/>
    </location>
</feature>
<dbReference type="PANTHER" id="PTHR10210">
    <property type="entry name" value="RIBOSE-PHOSPHATE DIPHOSPHOKINASE FAMILY MEMBER"/>
    <property type="match status" value="1"/>
</dbReference>
<dbReference type="GO" id="GO:0000287">
    <property type="term" value="F:magnesium ion binding"/>
    <property type="evidence" value="ECO:0007669"/>
    <property type="project" value="InterPro"/>
</dbReference>
<dbReference type="GO" id="GO:0005524">
    <property type="term" value="F:ATP binding"/>
    <property type="evidence" value="ECO:0007669"/>
    <property type="project" value="UniProtKB-KW"/>
</dbReference>
<evidence type="ECO:0000256" key="2">
    <source>
        <dbReference type="ARBA" id="ARBA00022679"/>
    </source>
</evidence>
<comment type="catalytic activity">
    <reaction evidence="9">
        <text>D-ribose 5-phosphate + ATP = 5-phospho-alpha-D-ribose 1-diphosphate + AMP + H(+)</text>
        <dbReference type="Rhea" id="RHEA:15609"/>
        <dbReference type="ChEBI" id="CHEBI:15378"/>
        <dbReference type="ChEBI" id="CHEBI:30616"/>
        <dbReference type="ChEBI" id="CHEBI:58017"/>
        <dbReference type="ChEBI" id="CHEBI:78346"/>
        <dbReference type="ChEBI" id="CHEBI:456215"/>
        <dbReference type="EC" id="2.7.6.1"/>
    </reaction>
</comment>
<evidence type="ECO:0000256" key="3">
    <source>
        <dbReference type="ARBA" id="ARBA00022723"/>
    </source>
</evidence>
<dbReference type="PANTHER" id="PTHR10210:SF32">
    <property type="entry name" value="RIBOSE-PHOSPHATE PYROPHOSPHOKINASE 2"/>
    <property type="match status" value="1"/>
</dbReference>
<dbReference type="NCBIfam" id="TIGR01251">
    <property type="entry name" value="ribP_PPkin"/>
    <property type="match status" value="1"/>
</dbReference>
<dbReference type="SUPFAM" id="SSF53271">
    <property type="entry name" value="PRTase-like"/>
    <property type="match status" value="1"/>
</dbReference>
<organism evidence="11 12">
    <name type="scientific">Candidatus Wolfebacteria bacterium GW2011_GWC1_43_10</name>
    <dbReference type="NCBI Taxonomy" id="1619011"/>
    <lineage>
        <taxon>Bacteria</taxon>
        <taxon>Candidatus Wolfeibacteriota</taxon>
    </lineage>
</organism>
<evidence type="ECO:0000313" key="12">
    <source>
        <dbReference type="Proteomes" id="UP000034810"/>
    </source>
</evidence>